<dbReference type="EMBL" id="AJIL01000012">
    <property type="protein sequence ID" value="KNF04579.1"/>
    <property type="molecule type" value="Genomic_DNA"/>
</dbReference>
<evidence type="ECO:0000313" key="2">
    <source>
        <dbReference type="EMBL" id="KNF04579.1"/>
    </source>
</evidence>
<sequence length="403" mass="44439">MKNSSILTTSDFSAAANNLPLVLDSASRPFSWSPSATPAGPCDLAVQRSEHLKHRWNFANGPVINLEAPKRICPPLDWSSLSFNQLSNSAAHASNQSGITSSQFSTNWLPIGPTNIPAVLEKTEPQHLATQDTAPITELSSESEEITGIPLMDVIPKTTPSNPENETSPPLCPSDLNQSSSRTPLNRSVRFSDPTPLGIQTDETKWLHDFSMDKSYKKVDPFPSPRFGRASMDASYQSPRKASLPDWVVREYLTSITLKKLEPSGTPKPLQANSSPTSRSNQLQHKDSSRTSSGTHRSATNFTLDTLNNSRLSSISPPVSSTRHVPPPGKVFYPLLDHSQVRKYNKNNHCESLSLSPKLAIHSSTRLQNVDPNSITKNSIKSRIRQLFVFKKNRRNSSRLPLS</sequence>
<feature type="compositionally biased region" description="Polar residues" evidence="1">
    <location>
        <begin position="158"/>
        <end position="168"/>
    </location>
</feature>
<evidence type="ECO:0000256" key="1">
    <source>
        <dbReference type="SAM" id="MobiDB-lite"/>
    </source>
</evidence>
<reference evidence="3" key="1">
    <citation type="submission" date="2014-03" db="EMBL/GenBank/DDBJ databases">
        <title>The Genome Sequence of Puccinia striiformis f. sp. tritici PST-78.</title>
        <authorList>
            <consortium name="The Broad Institute Genome Sequencing Platform"/>
            <person name="Cuomo C."/>
            <person name="Hulbert S."/>
            <person name="Chen X."/>
            <person name="Walker B."/>
            <person name="Young S.K."/>
            <person name="Zeng Q."/>
            <person name="Gargeya S."/>
            <person name="Fitzgerald M."/>
            <person name="Haas B."/>
            <person name="Abouelleil A."/>
            <person name="Alvarado L."/>
            <person name="Arachchi H.M."/>
            <person name="Berlin A.M."/>
            <person name="Chapman S.B."/>
            <person name="Goldberg J."/>
            <person name="Griggs A."/>
            <person name="Gujja S."/>
            <person name="Hansen M."/>
            <person name="Howarth C."/>
            <person name="Imamovic A."/>
            <person name="Larimer J."/>
            <person name="McCowan C."/>
            <person name="Montmayeur A."/>
            <person name="Murphy C."/>
            <person name="Neiman D."/>
            <person name="Pearson M."/>
            <person name="Priest M."/>
            <person name="Roberts A."/>
            <person name="Saif S."/>
            <person name="Shea T."/>
            <person name="Sisk P."/>
            <person name="Sykes S."/>
            <person name="Wortman J."/>
            <person name="Nusbaum C."/>
            <person name="Birren B."/>
        </authorList>
    </citation>
    <scope>NUCLEOTIDE SEQUENCE [LARGE SCALE GENOMIC DNA]</scope>
    <source>
        <strain evidence="3">race PST-78</strain>
    </source>
</reference>
<dbReference type="AlphaFoldDB" id="A0A0L0VZ58"/>
<feature type="compositionally biased region" description="Polar residues" evidence="1">
    <location>
        <begin position="290"/>
        <end position="309"/>
    </location>
</feature>
<dbReference type="Proteomes" id="UP000054564">
    <property type="component" value="Unassembled WGS sequence"/>
</dbReference>
<feature type="region of interest" description="Disordered" evidence="1">
    <location>
        <begin position="153"/>
        <end position="196"/>
    </location>
</feature>
<feature type="compositionally biased region" description="Polar residues" evidence="1">
    <location>
        <begin position="175"/>
        <end position="186"/>
    </location>
</feature>
<feature type="compositionally biased region" description="Low complexity" evidence="1">
    <location>
        <begin position="310"/>
        <end position="321"/>
    </location>
</feature>
<accession>A0A0L0VZ58</accession>
<feature type="compositionally biased region" description="Polar residues" evidence="1">
    <location>
        <begin position="271"/>
        <end position="283"/>
    </location>
</feature>
<dbReference type="OrthoDB" id="2499021at2759"/>
<feature type="region of interest" description="Disordered" evidence="1">
    <location>
        <begin position="260"/>
        <end position="326"/>
    </location>
</feature>
<evidence type="ECO:0000313" key="3">
    <source>
        <dbReference type="Proteomes" id="UP000054564"/>
    </source>
</evidence>
<protein>
    <submittedName>
        <fullName evidence="2">Uncharacterized protein</fullName>
    </submittedName>
</protein>
<name>A0A0L0VZ58_9BASI</name>
<gene>
    <name evidence="2" type="ORF">PSTG_02490</name>
</gene>
<keyword evidence="3" id="KW-1185">Reference proteome</keyword>
<organism evidence="2 3">
    <name type="scientific">Puccinia striiformis f. sp. tritici PST-78</name>
    <dbReference type="NCBI Taxonomy" id="1165861"/>
    <lineage>
        <taxon>Eukaryota</taxon>
        <taxon>Fungi</taxon>
        <taxon>Dikarya</taxon>
        <taxon>Basidiomycota</taxon>
        <taxon>Pucciniomycotina</taxon>
        <taxon>Pucciniomycetes</taxon>
        <taxon>Pucciniales</taxon>
        <taxon>Pucciniaceae</taxon>
        <taxon>Puccinia</taxon>
    </lineage>
</organism>
<proteinExistence type="predicted"/>
<comment type="caution">
    <text evidence="2">The sequence shown here is derived from an EMBL/GenBank/DDBJ whole genome shotgun (WGS) entry which is preliminary data.</text>
</comment>